<proteinExistence type="predicted"/>
<dbReference type="EMBL" id="KN408980">
    <property type="protein sequence ID" value="KHG17764.1"/>
    <property type="molecule type" value="Genomic_DNA"/>
</dbReference>
<dbReference type="AlphaFoldDB" id="A0A0B0PRL0"/>
<organism evidence="2 3">
    <name type="scientific">Gossypium arboreum</name>
    <name type="common">Tree cotton</name>
    <name type="synonym">Gossypium nanking</name>
    <dbReference type="NCBI Taxonomy" id="29729"/>
    <lineage>
        <taxon>Eukaryota</taxon>
        <taxon>Viridiplantae</taxon>
        <taxon>Streptophyta</taxon>
        <taxon>Embryophyta</taxon>
        <taxon>Tracheophyta</taxon>
        <taxon>Spermatophyta</taxon>
        <taxon>Magnoliopsida</taxon>
        <taxon>eudicotyledons</taxon>
        <taxon>Gunneridae</taxon>
        <taxon>Pentapetalae</taxon>
        <taxon>rosids</taxon>
        <taxon>malvids</taxon>
        <taxon>Malvales</taxon>
        <taxon>Malvaceae</taxon>
        <taxon>Malvoideae</taxon>
        <taxon>Gossypium</taxon>
    </lineage>
</organism>
<reference evidence="2" key="1">
    <citation type="submission" date="2014-09" db="EMBL/GenBank/DDBJ databases">
        <title>G. arboreum L. cv. AKA8401 A2 genome assembly version 1.0.</title>
        <authorList>
            <person name="Mudge J."/>
            <person name="Ramaraj T."/>
            <person name="Lindquist I.E."/>
            <person name="Bharti A.K."/>
            <person name="Sundararajan A."/>
            <person name="Cameron C.T."/>
            <person name="Woodward J.E."/>
            <person name="May G.D."/>
            <person name="Brubaker C."/>
            <person name="Broadhvest J."/>
            <person name="Wilkins T.A."/>
        </authorList>
    </citation>
    <scope>NUCLEOTIDE SEQUENCE</scope>
</reference>
<evidence type="ECO:0000313" key="2">
    <source>
        <dbReference type="EMBL" id="KHG26041.1"/>
    </source>
</evidence>
<dbReference type="Proteomes" id="UP000032142">
    <property type="component" value="Unassembled WGS sequence"/>
</dbReference>
<evidence type="ECO:0000313" key="3">
    <source>
        <dbReference type="Proteomes" id="UP000032142"/>
    </source>
</evidence>
<evidence type="ECO:0000313" key="1">
    <source>
        <dbReference type="EMBL" id="KHG17764.1"/>
    </source>
</evidence>
<protein>
    <submittedName>
        <fullName evidence="2">Uncharacterized protein</fullName>
    </submittedName>
</protein>
<reference evidence="3" key="2">
    <citation type="submission" date="2014-09" db="EMBL/GenBank/DDBJ databases">
        <authorList>
            <person name="Mudge J."/>
            <person name="Ramaraj T."/>
            <person name="Lindquist I.E."/>
            <person name="Bharti A.K."/>
            <person name="Sundararajan A."/>
            <person name="Cameron C.T."/>
            <person name="Woodward J.E."/>
            <person name="May G.D."/>
            <person name="Brubaker C."/>
            <person name="Broadhvest J."/>
            <person name="Wilkins T.A."/>
        </authorList>
    </citation>
    <scope>NUCLEOTIDE SEQUENCE</scope>
    <source>
        <strain evidence="3">cv. AKA8401</strain>
    </source>
</reference>
<name>A0A0B0PRL0_GOSAR</name>
<keyword evidence="3" id="KW-1185">Reference proteome</keyword>
<accession>A0A0B0PRL0</accession>
<dbReference type="EMBL" id="KN434837">
    <property type="protein sequence ID" value="KHG26041.1"/>
    <property type="molecule type" value="Genomic_DNA"/>
</dbReference>
<sequence length="21" mass="2447">MRNDSVYDAFLVRLQTSKSCL</sequence>
<gene>
    <name evidence="1" type="ORF">F383_21449</name>
    <name evidence="2" type="ORF">F383_31919</name>
</gene>